<dbReference type="EMBL" id="QJKJ01000965">
    <property type="protein sequence ID" value="RDY09822.1"/>
    <property type="molecule type" value="Genomic_DNA"/>
</dbReference>
<dbReference type="OrthoDB" id="1938465at2759"/>
<organism evidence="1 2">
    <name type="scientific">Mucuna pruriens</name>
    <name type="common">Velvet bean</name>
    <name type="synonym">Dolichos pruriens</name>
    <dbReference type="NCBI Taxonomy" id="157652"/>
    <lineage>
        <taxon>Eukaryota</taxon>
        <taxon>Viridiplantae</taxon>
        <taxon>Streptophyta</taxon>
        <taxon>Embryophyta</taxon>
        <taxon>Tracheophyta</taxon>
        <taxon>Spermatophyta</taxon>
        <taxon>Magnoliopsida</taxon>
        <taxon>eudicotyledons</taxon>
        <taxon>Gunneridae</taxon>
        <taxon>Pentapetalae</taxon>
        <taxon>rosids</taxon>
        <taxon>fabids</taxon>
        <taxon>Fabales</taxon>
        <taxon>Fabaceae</taxon>
        <taxon>Papilionoideae</taxon>
        <taxon>50 kb inversion clade</taxon>
        <taxon>NPAAA clade</taxon>
        <taxon>indigoferoid/millettioid clade</taxon>
        <taxon>Phaseoleae</taxon>
        <taxon>Mucuna</taxon>
    </lineage>
</organism>
<dbReference type="Proteomes" id="UP000257109">
    <property type="component" value="Unassembled WGS sequence"/>
</dbReference>
<evidence type="ECO:0000313" key="2">
    <source>
        <dbReference type="Proteomes" id="UP000257109"/>
    </source>
</evidence>
<feature type="non-terminal residue" evidence="1">
    <location>
        <position position="1"/>
    </location>
</feature>
<protein>
    <recommendedName>
        <fullName evidence="3">Reverse transcriptase Ty1/copia-type domain-containing protein</fullName>
    </recommendedName>
</protein>
<evidence type="ECO:0000313" key="1">
    <source>
        <dbReference type="EMBL" id="RDY09822.1"/>
    </source>
</evidence>
<keyword evidence="2" id="KW-1185">Reference proteome</keyword>
<evidence type="ECO:0008006" key="3">
    <source>
        <dbReference type="Google" id="ProtNLM"/>
    </source>
</evidence>
<name>A0A371I467_MUCPR</name>
<accession>A0A371I467</accession>
<gene>
    <name evidence="1" type="ORF">CR513_05772</name>
</gene>
<sequence length="69" mass="8145">MKRTRYADSKKHCMDLNSLLEHGRVKYHTLFIKYFLDGKLILLLFYIDDMIIPGNGEIEKLTLKEKLAT</sequence>
<proteinExistence type="predicted"/>
<dbReference type="AlphaFoldDB" id="A0A371I467"/>
<comment type="caution">
    <text evidence="1">The sequence shown here is derived from an EMBL/GenBank/DDBJ whole genome shotgun (WGS) entry which is preliminary data.</text>
</comment>
<reference evidence="1" key="1">
    <citation type="submission" date="2018-05" db="EMBL/GenBank/DDBJ databases">
        <title>Draft genome of Mucuna pruriens seed.</title>
        <authorList>
            <person name="Nnadi N.E."/>
            <person name="Vos R."/>
            <person name="Hasami M.H."/>
            <person name="Devisetty U.K."/>
            <person name="Aguiy J.C."/>
        </authorList>
    </citation>
    <scope>NUCLEOTIDE SEQUENCE [LARGE SCALE GENOMIC DNA]</scope>
    <source>
        <strain evidence="1">JCA_2017</strain>
    </source>
</reference>